<dbReference type="CDD" id="cd12307">
    <property type="entry name" value="RRM_NIFK_like"/>
    <property type="match status" value="1"/>
</dbReference>
<dbReference type="Gene3D" id="3.30.70.330">
    <property type="match status" value="1"/>
</dbReference>
<evidence type="ECO:0000256" key="5">
    <source>
        <dbReference type="SAM" id="MobiDB-lite"/>
    </source>
</evidence>
<evidence type="ECO:0000256" key="2">
    <source>
        <dbReference type="ARBA" id="ARBA00022884"/>
    </source>
</evidence>
<dbReference type="Proteomes" id="UP001219567">
    <property type="component" value="Chromosome 8"/>
</dbReference>
<protein>
    <submittedName>
        <fullName evidence="7">Nucleolar protein</fullName>
    </submittedName>
</protein>
<dbReference type="PROSITE" id="PS50102">
    <property type="entry name" value="RRM"/>
    <property type="match status" value="1"/>
</dbReference>
<feature type="compositionally biased region" description="Basic and acidic residues" evidence="5">
    <location>
        <begin position="116"/>
        <end position="125"/>
    </location>
</feature>
<dbReference type="PANTHER" id="PTHR46754">
    <property type="entry name" value="MKI67 FHA DOMAIN-INTERACTING NUCLEOLAR PHOSPHOPROTEIN"/>
    <property type="match status" value="1"/>
</dbReference>
<dbReference type="EMBL" id="CP119950">
    <property type="protein sequence ID" value="WFD01239.1"/>
    <property type="molecule type" value="Genomic_DNA"/>
</dbReference>
<dbReference type="SMART" id="SM00360">
    <property type="entry name" value="RRM"/>
    <property type="match status" value="1"/>
</dbReference>
<feature type="compositionally biased region" description="Low complexity" evidence="5">
    <location>
        <begin position="126"/>
        <end position="138"/>
    </location>
</feature>
<evidence type="ECO:0000256" key="1">
    <source>
        <dbReference type="ARBA" id="ARBA00004604"/>
    </source>
</evidence>
<feature type="compositionally biased region" description="Basic and acidic residues" evidence="5">
    <location>
        <begin position="220"/>
        <end position="240"/>
    </location>
</feature>
<name>A0AAJ5YVC4_9BASI</name>
<dbReference type="SUPFAM" id="SSF54928">
    <property type="entry name" value="RNA-binding domain, RBD"/>
    <property type="match status" value="1"/>
</dbReference>
<feature type="compositionally biased region" description="Basic and acidic residues" evidence="5">
    <location>
        <begin position="22"/>
        <end position="42"/>
    </location>
</feature>
<feature type="compositionally biased region" description="Acidic residues" evidence="5">
    <location>
        <begin position="206"/>
        <end position="219"/>
    </location>
</feature>
<feature type="compositionally biased region" description="Low complexity" evidence="5">
    <location>
        <begin position="43"/>
        <end position="52"/>
    </location>
</feature>
<accession>A0AAJ5YVC4</accession>
<dbReference type="Pfam" id="PF00076">
    <property type="entry name" value="RRM_1"/>
    <property type="match status" value="1"/>
</dbReference>
<keyword evidence="2 4" id="KW-0694">RNA-binding</keyword>
<evidence type="ECO:0000313" key="7">
    <source>
        <dbReference type="EMBL" id="WFD01239.1"/>
    </source>
</evidence>
<keyword evidence="8" id="KW-1185">Reference proteome</keyword>
<dbReference type="AlphaFoldDB" id="A0AAJ5YVC4"/>
<keyword evidence="3" id="KW-0539">Nucleus</keyword>
<comment type="subcellular location">
    <subcellularLocation>
        <location evidence="1">Nucleus</location>
        <location evidence="1">Nucleolus</location>
    </subcellularLocation>
</comment>
<gene>
    <name evidence="7" type="primary">NOP15</name>
    <name evidence="7" type="ORF">MYAM1_004001</name>
</gene>
<feature type="region of interest" description="Disordered" evidence="5">
    <location>
        <begin position="365"/>
        <end position="386"/>
    </location>
</feature>
<dbReference type="InterPro" id="IPR000504">
    <property type="entry name" value="RRM_dom"/>
</dbReference>
<dbReference type="GO" id="GO:0003723">
    <property type="term" value="F:RNA binding"/>
    <property type="evidence" value="ECO:0007669"/>
    <property type="project" value="UniProtKB-UniRule"/>
</dbReference>
<feature type="compositionally biased region" description="Basic and acidic residues" evidence="5">
    <location>
        <begin position="1"/>
        <end position="13"/>
    </location>
</feature>
<dbReference type="GO" id="GO:0005730">
    <property type="term" value="C:nucleolus"/>
    <property type="evidence" value="ECO:0007669"/>
    <property type="project" value="UniProtKB-SubCell"/>
</dbReference>
<reference evidence="7 8" key="1">
    <citation type="submission" date="2023-03" db="EMBL/GenBank/DDBJ databases">
        <title>Mating type loci evolution in Malassezia.</title>
        <authorList>
            <person name="Coelho M.A."/>
        </authorList>
    </citation>
    <scope>NUCLEOTIDE SEQUENCE [LARGE SCALE GENOMIC DNA]</scope>
    <source>
        <strain evidence="7 8">CBS 9725</strain>
    </source>
</reference>
<evidence type="ECO:0000313" key="8">
    <source>
        <dbReference type="Proteomes" id="UP001219567"/>
    </source>
</evidence>
<feature type="domain" description="RRM" evidence="6">
    <location>
        <begin position="265"/>
        <end position="343"/>
    </location>
</feature>
<evidence type="ECO:0000256" key="3">
    <source>
        <dbReference type="ARBA" id="ARBA00023242"/>
    </source>
</evidence>
<evidence type="ECO:0000259" key="6">
    <source>
        <dbReference type="PROSITE" id="PS50102"/>
    </source>
</evidence>
<evidence type="ECO:0000256" key="4">
    <source>
        <dbReference type="PROSITE-ProRule" id="PRU00176"/>
    </source>
</evidence>
<dbReference type="InterPro" id="IPR035979">
    <property type="entry name" value="RBD_domain_sf"/>
</dbReference>
<organism evidence="7 8">
    <name type="scientific">Malassezia yamatoensis</name>
    <dbReference type="NCBI Taxonomy" id="253288"/>
    <lineage>
        <taxon>Eukaryota</taxon>
        <taxon>Fungi</taxon>
        <taxon>Dikarya</taxon>
        <taxon>Basidiomycota</taxon>
        <taxon>Ustilaginomycotina</taxon>
        <taxon>Malasseziomycetes</taxon>
        <taxon>Malasseziales</taxon>
        <taxon>Malasseziaceae</taxon>
        <taxon>Malassezia</taxon>
    </lineage>
</organism>
<sequence length="412" mass="46093">MVRESVGKRKAESKVSVPVGAQDKKKVRVDAPVKKISKKDASKSSTSKSTGESKLKSAPVKAVLPVSALKTKKKRPVASYDAKTSLNPRDVAKSKPKSQLSSSSKSNTKSDSLSGVRKEAIKSNDKSSSWSSSASKNASKTKEHPSSTRTAKLPLKSAFAKPGAKSKKVLRIHEVSDPTPAEEQSSTDEEQELKESSVNLGGFPDSIDDDSEVEDEEDDALARHAEPSVEETVRLPSSRDDAVVHQRLEQAKKRHLHSGKKDDTGVVYVGRLPHGFFEKQLRAYFSQFGDLRRLRLSRNKKTGHSKHYAFLEFDSREVAEIVVETMNNYLLDGHLLQMAMIPANKVDENIWIGANRQFRKVPTDRVERVRRSRPRTAEQREQVHQRLLQRENQRRAKLASLGIEYDFPGYQQ</sequence>
<proteinExistence type="predicted"/>
<dbReference type="InterPro" id="IPR012677">
    <property type="entry name" value="Nucleotide-bd_a/b_plait_sf"/>
</dbReference>
<feature type="region of interest" description="Disordered" evidence="5">
    <location>
        <begin position="1"/>
        <end position="240"/>
    </location>
</feature>
<feature type="compositionally biased region" description="Low complexity" evidence="5">
    <location>
        <begin position="97"/>
        <end position="114"/>
    </location>
</feature>